<dbReference type="EMBL" id="DVMN01000114">
    <property type="protein sequence ID" value="HIU21828.1"/>
    <property type="molecule type" value="Genomic_DNA"/>
</dbReference>
<comment type="caution">
    <text evidence="2">The sequence shown here is derived from an EMBL/GenBank/DDBJ whole genome shotgun (WGS) entry which is preliminary data.</text>
</comment>
<organism evidence="2 3">
    <name type="scientific">Candidatus Limadaptatus stercorigallinarum</name>
    <dbReference type="NCBI Taxonomy" id="2840845"/>
    <lineage>
        <taxon>Bacteria</taxon>
        <taxon>Bacillati</taxon>
        <taxon>Bacillota</taxon>
        <taxon>Clostridia</taxon>
        <taxon>Eubacteriales</taxon>
        <taxon>Candidatus Limadaptatus</taxon>
    </lineage>
</organism>
<evidence type="ECO:0000313" key="2">
    <source>
        <dbReference type="EMBL" id="HIU21828.1"/>
    </source>
</evidence>
<name>A0A9D1HUE2_9FIRM</name>
<reference evidence="2" key="1">
    <citation type="submission" date="2020-10" db="EMBL/GenBank/DDBJ databases">
        <authorList>
            <person name="Gilroy R."/>
        </authorList>
    </citation>
    <scope>NUCLEOTIDE SEQUENCE</scope>
    <source>
        <strain evidence="2">1063</strain>
    </source>
</reference>
<sequence length="106" mass="11082">MSTEEMTMKTNVTAIYPSAVSAKSETEAKSAHKTRVSALRCALSSLVTLAGCGGMAFGFWMLAERQKNLGFIDVLIALAVVAGAAVAACGIASLVRTVKDRRDSAK</sequence>
<keyword evidence="1" id="KW-0472">Membrane</keyword>
<feature type="transmembrane region" description="Helical" evidence="1">
    <location>
        <begin position="74"/>
        <end position="95"/>
    </location>
</feature>
<reference evidence="2" key="2">
    <citation type="journal article" date="2021" name="PeerJ">
        <title>Extensive microbial diversity within the chicken gut microbiome revealed by metagenomics and culture.</title>
        <authorList>
            <person name="Gilroy R."/>
            <person name="Ravi A."/>
            <person name="Getino M."/>
            <person name="Pursley I."/>
            <person name="Horton D.L."/>
            <person name="Alikhan N.F."/>
            <person name="Baker D."/>
            <person name="Gharbi K."/>
            <person name="Hall N."/>
            <person name="Watson M."/>
            <person name="Adriaenssens E.M."/>
            <person name="Foster-Nyarko E."/>
            <person name="Jarju S."/>
            <person name="Secka A."/>
            <person name="Antonio M."/>
            <person name="Oren A."/>
            <person name="Chaudhuri R.R."/>
            <person name="La Ragione R."/>
            <person name="Hildebrand F."/>
            <person name="Pallen M.J."/>
        </authorList>
    </citation>
    <scope>NUCLEOTIDE SEQUENCE</scope>
    <source>
        <strain evidence="2">1063</strain>
    </source>
</reference>
<dbReference type="AlphaFoldDB" id="A0A9D1HUE2"/>
<protein>
    <submittedName>
        <fullName evidence="2">Uncharacterized protein</fullName>
    </submittedName>
</protein>
<proteinExistence type="predicted"/>
<evidence type="ECO:0000256" key="1">
    <source>
        <dbReference type="SAM" id="Phobius"/>
    </source>
</evidence>
<dbReference type="Proteomes" id="UP000824088">
    <property type="component" value="Unassembled WGS sequence"/>
</dbReference>
<accession>A0A9D1HUE2</accession>
<keyword evidence="1" id="KW-1133">Transmembrane helix</keyword>
<keyword evidence="1" id="KW-0812">Transmembrane</keyword>
<gene>
    <name evidence="2" type="ORF">IAD51_06355</name>
</gene>
<evidence type="ECO:0000313" key="3">
    <source>
        <dbReference type="Proteomes" id="UP000824088"/>
    </source>
</evidence>
<feature type="transmembrane region" description="Helical" evidence="1">
    <location>
        <begin position="38"/>
        <end position="62"/>
    </location>
</feature>